<organism evidence="2 3">
    <name type="scientific">Marasmius tenuissimus</name>
    <dbReference type="NCBI Taxonomy" id="585030"/>
    <lineage>
        <taxon>Eukaryota</taxon>
        <taxon>Fungi</taxon>
        <taxon>Dikarya</taxon>
        <taxon>Basidiomycota</taxon>
        <taxon>Agaricomycotina</taxon>
        <taxon>Agaricomycetes</taxon>
        <taxon>Agaricomycetidae</taxon>
        <taxon>Agaricales</taxon>
        <taxon>Marasmiineae</taxon>
        <taxon>Marasmiaceae</taxon>
        <taxon>Marasmius</taxon>
    </lineage>
</organism>
<evidence type="ECO:0000256" key="1">
    <source>
        <dbReference type="SAM" id="MobiDB-lite"/>
    </source>
</evidence>
<keyword evidence="3" id="KW-1185">Reference proteome</keyword>
<protein>
    <submittedName>
        <fullName evidence="2">Uncharacterized protein</fullName>
    </submittedName>
</protein>
<feature type="compositionally biased region" description="Acidic residues" evidence="1">
    <location>
        <begin position="588"/>
        <end position="628"/>
    </location>
</feature>
<dbReference type="Proteomes" id="UP001437256">
    <property type="component" value="Unassembled WGS sequence"/>
</dbReference>
<evidence type="ECO:0000313" key="2">
    <source>
        <dbReference type="EMBL" id="KAL0069651.1"/>
    </source>
</evidence>
<name>A0ABR3A6N2_9AGAR</name>
<sequence>MASSSSASPSPVVPNKITLYFYSDALNGTGPFKANQRFSVDDTSTFATILKRGFHAPGQPAAATTSTLANLKTFHVFVAPSPQKHGLVVDKLERQETSYVSVEEHLTWLLAGYVKDSRFLAFLHQRAPYLLSHHGKKLAIIFRKKTDMKLPAIQRLFSVGFDSFQIDRERHRDFDEKDYQHNRVTIENVGDAGTVQLQLFHEVLFESSRIRINKAHIRSARNGVRFHCRDPWYWRQIMKAADCFQIYDDSDEPPEDGISNQVLRTFTLDTTRLRLRAYEYTQVDHDTSTSIKGSMVQALFCEVYRRCEGYWVTEDNSARLTYILRYIGTKRAARFTPRPDTSILYSPRPIKPEDTLATFLGLLVVFCEIISNKSETDRIRLLLEAAGFLRYLRAKGLRCGRTGETLIVALYLDASLVASVYFLTMRDEPQPPIASSSRTRSYTSNRKTDPQVYIKRKDYPLSKRTAVARDPNGNRTGRTRITQESQLIQFIKLQWDLQRSLKELYADQRELVEEAVREARSLSTLLQAIPQMASASKVAKEGLNVAELYSGLRVPDGEQPRHLGSLSRPRSNQVSQEPSFQGIADSALPEEDEEDVFGFEAGSLEEDAQALEPWDSDPPSDDEELGME</sequence>
<proteinExistence type="predicted"/>
<feature type="region of interest" description="Disordered" evidence="1">
    <location>
        <begin position="554"/>
        <end position="628"/>
    </location>
</feature>
<comment type="caution">
    <text evidence="2">The sequence shown here is derived from an EMBL/GenBank/DDBJ whole genome shotgun (WGS) entry which is preliminary data.</text>
</comment>
<feature type="compositionally biased region" description="Polar residues" evidence="1">
    <location>
        <begin position="568"/>
        <end position="579"/>
    </location>
</feature>
<evidence type="ECO:0000313" key="3">
    <source>
        <dbReference type="Proteomes" id="UP001437256"/>
    </source>
</evidence>
<gene>
    <name evidence="2" type="ORF">AAF712_003309</name>
</gene>
<reference evidence="2 3" key="1">
    <citation type="submission" date="2024-05" db="EMBL/GenBank/DDBJ databases">
        <title>A draft genome resource for the thread blight pathogen Marasmius tenuissimus strain MS-2.</title>
        <authorList>
            <person name="Yulfo-Soto G.E."/>
            <person name="Baruah I.K."/>
            <person name="Amoako-Attah I."/>
            <person name="Bukari Y."/>
            <person name="Meinhardt L.W."/>
            <person name="Bailey B.A."/>
            <person name="Cohen S.P."/>
        </authorList>
    </citation>
    <scope>NUCLEOTIDE SEQUENCE [LARGE SCALE GENOMIC DNA]</scope>
    <source>
        <strain evidence="2 3">MS-2</strain>
    </source>
</reference>
<accession>A0ABR3A6N2</accession>
<dbReference type="EMBL" id="JBBXMP010000011">
    <property type="protein sequence ID" value="KAL0069651.1"/>
    <property type="molecule type" value="Genomic_DNA"/>
</dbReference>